<evidence type="ECO:0000313" key="7">
    <source>
        <dbReference type="EMBL" id="GLV12455.1"/>
    </source>
</evidence>
<evidence type="ECO:0000313" key="9">
    <source>
        <dbReference type="Proteomes" id="UP000182589"/>
    </source>
</evidence>
<dbReference type="EMBL" id="BSRA01000001">
    <property type="protein sequence ID" value="GLV12455.1"/>
    <property type="molecule type" value="Genomic_DNA"/>
</dbReference>
<reference evidence="7" key="3">
    <citation type="submission" date="2023-02" db="EMBL/GenBank/DDBJ databases">
        <title>Proposal of a novel subspecies: Alicyclobacillus hesperidum subspecies aegle.</title>
        <authorList>
            <person name="Goto K."/>
            <person name="Fujii T."/>
            <person name="Yasui K."/>
            <person name="Mochida K."/>
            <person name="Kato-Tanaka Y."/>
            <person name="Morohoshi S."/>
            <person name="An S.Y."/>
            <person name="Kasai H."/>
            <person name="Yokota A."/>
        </authorList>
    </citation>
    <scope>NUCLEOTIDE SEQUENCE</scope>
    <source>
        <strain evidence="7">DSM 12766</strain>
    </source>
</reference>
<gene>
    <name evidence="7" type="ORF">Heshes_01390</name>
    <name evidence="8" type="ORF">SAMN04489725_104149</name>
</gene>
<dbReference type="RefSeq" id="WP_237716486.1">
    <property type="nucleotide sequence ID" value="NZ_BSRA01000001.1"/>
</dbReference>
<name>A0A1H2SMV9_9BACL</name>
<evidence type="ECO:0000313" key="8">
    <source>
        <dbReference type="EMBL" id="SDW32928.1"/>
    </source>
</evidence>
<keyword evidence="9" id="KW-1185">Reference proteome</keyword>
<dbReference type="PANTHER" id="PTHR47053">
    <property type="entry name" value="MUREIN DD-ENDOPEPTIDASE MEPH-RELATED"/>
    <property type="match status" value="1"/>
</dbReference>
<protein>
    <submittedName>
        <fullName evidence="8">Cell wall-associated hydrolase, NlpC family</fullName>
    </submittedName>
</protein>
<dbReference type="AlphaFoldDB" id="A0A1H2SMV9"/>
<dbReference type="Gene3D" id="2.30.30.40">
    <property type="entry name" value="SH3 Domains"/>
    <property type="match status" value="1"/>
</dbReference>
<dbReference type="InterPro" id="IPR051202">
    <property type="entry name" value="Peptidase_C40"/>
</dbReference>
<evidence type="ECO:0000256" key="4">
    <source>
        <dbReference type="ARBA" id="ARBA00022807"/>
    </source>
</evidence>
<dbReference type="InterPro" id="IPR000064">
    <property type="entry name" value="NLP_P60_dom"/>
</dbReference>
<evidence type="ECO:0000259" key="6">
    <source>
        <dbReference type="PROSITE" id="PS51935"/>
    </source>
</evidence>
<accession>A0A1H2SMV9</accession>
<reference evidence="9" key="2">
    <citation type="submission" date="2016-10" db="EMBL/GenBank/DDBJ databases">
        <authorList>
            <person name="Varghese N."/>
        </authorList>
    </citation>
    <scope>NUCLEOTIDE SEQUENCE [LARGE SCALE GENOMIC DNA]</scope>
    <source>
        <strain evidence="9">DSM 12489</strain>
    </source>
</reference>
<evidence type="ECO:0000256" key="5">
    <source>
        <dbReference type="SAM" id="SignalP"/>
    </source>
</evidence>
<dbReference type="STRING" id="89784.SAMN04489725_104149"/>
<dbReference type="Pfam" id="PF00877">
    <property type="entry name" value="NLPC_P60"/>
    <property type="match status" value="1"/>
</dbReference>
<keyword evidence="4" id="KW-0788">Thiol protease</keyword>
<dbReference type="PROSITE" id="PS51935">
    <property type="entry name" value="NLPC_P60"/>
    <property type="match status" value="1"/>
</dbReference>
<feature type="domain" description="NlpC/P60" evidence="6">
    <location>
        <begin position="137"/>
        <end position="261"/>
    </location>
</feature>
<evidence type="ECO:0000256" key="2">
    <source>
        <dbReference type="ARBA" id="ARBA00022670"/>
    </source>
</evidence>
<dbReference type="Proteomes" id="UP000182589">
    <property type="component" value="Unassembled WGS sequence"/>
</dbReference>
<reference evidence="8" key="1">
    <citation type="submission" date="2016-10" db="EMBL/GenBank/DDBJ databases">
        <authorList>
            <person name="de Groot N.N."/>
        </authorList>
    </citation>
    <scope>NUCLEOTIDE SEQUENCE [LARGE SCALE GENOMIC DNA]</scope>
    <source>
        <strain evidence="8">DSM 12489</strain>
    </source>
</reference>
<evidence type="ECO:0000256" key="3">
    <source>
        <dbReference type="ARBA" id="ARBA00022801"/>
    </source>
</evidence>
<evidence type="ECO:0000256" key="1">
    <source>
        <dbReference type="ARBA" id="ARBA00007074"/>
    </source>
</evidence>
<dbReference type="EMBL" id="FNOJ01000004">
    <property type="protein sequence ID" value="SDW32928.1"/>
    <property type="molecule type" value="Genomic_DNA"/>
</dbReference>
<dbReference type="InterPro" id="IPR038765">
    <property type="entry name" value="Papain-like_cys_pep_sf"/>
</dbReference>
<keyword evidence="2" id="KW-0645">Protease</keyword>
<dbReference type="SUPFAM" id="SSF54001">
    <property type="entry name" value="Cysteine proteinases"/>
    <property type="match status" value="1"/>
</dbReference>
<organism evidence="8 9">
    <name type="scientific">Alicyclobacillus hesperidum</name>
    <dbReference type="NCBI Taxonomy" id="89784"/>
    <lineage>
        <taxon>Bacteria</taxon>
        <taxon>Bacillati</taxon>
        <taxon>Bacillota</taxon>
        <taxon>Bacilli</taxon>
        <taxon>Bacillales</taxon>
        <taxon>Alicyclobacillaceae</taxon>
        <taxon>Alicyclobacillus</taxon>
    </lineage>
</organism>
<feature type="chain" id="PRO_5010179665" evidence="5">
    <location>
        <begin position="27"/>
        <end position="261"/>
    </location>
</feature>
<dbReference type="GO" id="GO:0008234">
    <property type="term" value="F:cysteine-type peptidase activity"/>
    <property type="evidence" value="ECO:0007669"/>
    <property type="project" value="UniProtKB-KW"/>
</dbReference>
<feature type="signal peptide" evidence="5">
    <location>
        <begin position="1"/>
        <end position="26"/>
    </location>
</feature>
<sequence>MKLKAVSASIVAACAALSLGSSVAMAGTSTGVGSIPTSGGQNVTQPAVQVLHSAYIIRQPRLYSGRIQLEPVGTELKLLAGGNRYWYHVQAPDGKTGYITTTSYYTKQVNQVIFSLPPGVTLDPSITPIAPITASNAAKFAAILQVAQSKLGTPYRLDHNEDRGQYGFDCSNFAEYVYHHALGYSFTTSSIKQYQSVGTPVPISDMQPGDLLCFNDGGHVGIYIGNGQMIQCGGGLAKVGYLSVAPGSYWYNHLSAVKRMF</sequence>
<dbReference type="GO" id="GO:0006508">
    <property type="term" value="P:proteolysis"/>
    <property type="evidence" value="ECO:0007669"/>
    <property type="project" value="UniProtKB-KW"/>
</dbReference>
<dbReference type="Proteomes" id="UP001157137">
    <property type="component" value="Unassembled WGS sequence"/>
</dbReference>
<comment type="similarity">
    <text evidence="1">Belongs to the peptidase C40 family.</text>
</comment>
<keyword evidence="3 8" id="KW-0378">Hydrolase</keyword>
<proteinExistence type="inferred from homology"/>
<keyword evidence="5" id="KW-0732">Signal</keyword>
<dbReference type="Gene3D" id="3.90.1720.10">
    <property type="entry name" value="endopeptidase domain like (from Nostoc punctiforme)"/>
    <property type="match status" value="1"/>
</dbReference>
<dbReference type="PANTHER" id="PTHR47053:SF1">
    <property type="entry name" value="MUREIN DD-ENDOPEPTIDASE MEPH-RELATED"/>
    <property type="match status" value="1"/>
</dbReference>